<feature type="transmembrane region" description="Helical" evidence="3">
    <location>
        <begin position="469"/>
        <end position="485"/>
    </location>
</feature>
<dbReference type="KEGG" id="palb:EJC50_04895"/>
<dbReference type="OrthoDB" id="9802377at2"/>
<comment type="cofactor">
    <cofactor evidence="1">
        <name>FMN</name>
        <dbReference type="ChEBI" id="CHEBI:58210"/>
    </cofactor>
</comment>
<evidence type="ECO:0000256" key="3">
    <source>
        <dbReference type="SAM" id="Phobius"/>
    </source>
</evidence>
<evidence type="ECO:0000256" key="1">
    <source>
        <dbReference type="ARBA" id="ARBA00001917"/>
    </source>
</evidence>
<dbReference type="RefSeq" id="WP_126013118.1">
    <property type="nucleotide sequence ID" value="NZ_CP034437.1"/>
</dbReference>
<feature type="transmembrane region" description="Helical" evidence="3">
    <location>
        <begin position="597"/>
        <end position="621"/>
    </location>
</feature>
<feature type="transmembrane region" description="Helical" evidence="3">
    <location>
        <begin position="357"/>
        <end position="378"/>
    </location>
</feature>
<dbReference type="GO" id="GO:0006207">
    <property type="term" value="P:'de novo' pyrimidine nucleobase biosynthetic process"/>
    <property type="evidence" value="ECO:0007669"/>
    <property type="project" value="TreeGrafter"/>
</dbReference>
<protein>
    <submittedName>
        <fullName evidence="4">Uncharacterized protein</fullName>
    </submittedName>
</protein>
<dbReference type="PANTHER" id="PTHR48109:SF4">
    <property type="entry name" value="DIHYDROOROTATE DEHYDROGENASE (QUINONE), MITOCHONDRIAL"/>
    <property type="match status" value="1"/>
</dbReference>
<dbReference type="InterPro" id="IPR050074">
    <property type="entry name" value="DHO_dehydrogenase"/>
</dbReference>
<keyword evidence="3" id="KW-1133">Transmembrane helix</keyword>
<evidence type="ECO:0000256" key="2">
    <source>
        <dbReference type="ARBA" id="ARBA00004725"/>
    </source>
</evidence>
<evidence type="ECO:0000313" key="5">
    <source>
        <dbReference type="Proteomes" id="UP000272528"/>
    </source>
</evidence>
<feature type="transmembrane region" description="Helical" evidence="3">
    <location>
        <begin position="414"/>
        <end position="430"/>
    </location>
</feature>
<sequence>MPDWSYQTLFRPLLFRLPGRMARSVTLGAIGALSRLPLGSFVIRTLGHMEPSALLHSSIGGVELHAPVGLAGSVDPAGTAHRAMAQFGFGFIELGPVMAEPAAFAAGGTSAAAAPIMLDAAHERIVYPAYAESSGIAAAASRLAKPGHALPQLVRVMPQLGSTPEQALAQLLPMMRQLRQAGAAGFFVDALQQPLVAPEETAWLLKQLRISARADNDLHDAPLFLYIPHDAEETTLVEILKAAELASWTGAVIGESRAADTGGLALDPQDRQSCLAKLKLLRELASPCADFKLISAAGLYEPQDALDAMAAGASYVILHAGLVFAGPGLPKRVNEAILHEKTRLLPAPEPASFWRHWGWMCLLGIGMIVGGLLAWMIAATSVLLPYDEAFLGLKRDDLHHINHRLLHFMSHDRITLAGTMISLGVIYYQLGRYGMRYSLHWARMALLVSGTVGFLSFFLYLGYGYFDPLHAVVALLLLPMFLLSMRRNPDQPFRGSVNVSNDDVWRRAMWGQCCMVVLGFALVIGSITISGYGITTVFVPQDLAYMETTAAQLQAMNPHLVPLIAHDRAGFGGALFSDALALLMMSLWGLQQGQQWLWWTYLLGGAPAFIAAFSVHMHIGYTDFVHLSPALFALALYIGGLVLLYPYLMPRMRRQLQ</sequence>
<accession>A0A3S9A025</accession>
<dbReference type="PANTHER" id="PTHR48109">
    <property type="entry name" value="DIHYDROOROTATE DEHYDROGENASE (QUINONE), MITOCHONDRIAL-RELATED"/>
    <property type="match status" value="1"/>
</dbReference>
<dbReference type="InterPro" id="IPR013785">
    <property type="entry name" value="Aldolase_TIM"/>
</dbReference>
<dbReference type="GO" id="GO:0005886">
    <property type="term" value="C:plasma membrane"/>
    <property type="evidence" value="ECO:0007669"/>
    <property type="project" value="TreeGrafter"/>
</dbReference>
<dbReference type="AlphaFoldDB" id="A0A3S9A025"/>
<keyword evidence="3" id="KW-0472">Membrane</keyword>
<keyword evidence="3" id="KW-0812">Transmembrane</keyword>
<feature type="transmembrane region" description="Helical" evidence="3">
    <location>
        <begin position="627"/>
        <end position="648"/>
    </location>
</feature>
<proteinExistence type="predicted"/>
<feature type="transmembrane region" description="Helical" evidence="3">
    <location>
        <begin position="569"/>
        <end position="590"/>
    </location>
</feature>
<feature type="transmembrane region" description="Helical" evidence="3">
    <location>
        <begin position="442"/>
        <end position="463"/>
    </location>
</feature>
<dbReference type="Gene3D" id="3.20.20.70">
    <property type="entry name" value="Aldolase class I"/>
    <property type="match status" value="1"/>
</dbReference>
<organism evidence="4 5">
    <name type="scientific">Paenibacillus albus</name>
    <dbReference type="NCBI Taxonomy" id="2495582"/>
    <lineage>
        <taxon>Bacteria</taxon>
        <taxon>Bacillati</taxon>
        <taxon>Bacillota</taxon>
        <taxon>Bacilli</taxon>
        <taxon>Bacillales</taxon>
        <taxon>Paenibacillaceae</taxon>
        <taxon>Paenibacillus</taxon>
    </lineage>
</organism>
<dbReference type="GO" id="GO:0004152">
    <property type="term" value="F:dihydroorotate dehydrogenase activity"/>
    <property type="evidence" value="ECO:0007669"/>
    <property type="project" value="TreeGrafter"/>
</dbReference>
<dbReference type="EMBL" id="CP034437">
    <property type="protein sequence ID" value="AZN39081.1"/>
    <property type="molecule type" value="Genomic_DNA"/>
</dbReference>
<name>A0A3S9A025_9BACL</name>
<dbReference type="Proteomes" id="UP000272528">
    <property type="component" value="Chromosome"/>
</dbReference>
<dbReference type="GO" id="GO:0009220">
    <property type="term" value="P:pyrimidine ribonucleotide biosynthetic process"/>
    <property type="evidence" value="ECO:0007669"/>
    <property type="project" value="TreeGrafter"/>
</dbReference>
<feature type="transmembrane region" description="Helical" evidence="3">
    <location>
        <begin position="516"/>
        <end position="539"/>
    </location>
</feature>
<comment type="pathway">
    <text evidence="2">Pyrimidine metabolism; UMP biosynthesis via de novo pathway.</text>
</comment>
<keyword evidence="5" id="KW-1185">Reference proteome</keyword>
<evidence type="ECO:0000313" key="4">
    <source>
        <dbReference type="EMBL" id="AZN39081.1"/>
    </source>
</evidence>
<gene>
    <name evidence="4" type="ORF">EJC50_04895</name>
</gene>
<dbReference type="SUPFAM" id="SSF51395">
    <property type="entry name" value="FMN-linked oxidoreductases"/>
    <property type="match status" value="1"/>
</dbReference>
<reference evidence="5" key="1">
    <citation type="submission" date="2018-12" db="EMBL/GenBank/DDBJ databases">
        <title>Genome sequence of Peanibacillus sp.</title>
        <authorList>
            <person name="Subramani G."/>
            <person name="Srinivasan S."/>
            <person name="Kim M.K."/>
        </authorList>
    </citation>
    <scope>NUCLEOTIDE SEQUENCE [LARGE SCALE GENOMIC DNA]</scope>
    <source>
        <strain evidence="5">18JY67-1</strain>
    </source>
</reference>